<comment type="caution">
    <text evidence="1">The sequence shown here is derived from an EMBL/GenBank/DDBJ whole genome shotgun (WGS) entry which is preliminary data.</text>
</comment>
<evidence type="ECO:0000313" key="1">
    <source>
        <dbReference type="EMBL" id="NHZ40514.1"/>
    </source>
</evidence>
<organism evidence="1 2">
    <name type="scientific">Massilia aquatica</name>
    <dbReference type="NCBI Taxonomy" id="2609000"/>
    <lineage>
        <taxon>Bacteria</taxon>
        <taxon>Pseudomonadati</taxon>
        <taxon>Pseudomonadota</taxon>
        <taxon>Betaproteobacteria</taxon>
        <taxon>Burkholderiales</taxon>
        <taxon>Oxalobacteraceae</taxon>
        <taxon>Telluria group</taxon>
        <taxon>Massilia</taxon>
    </lineage>
</organism>
<protein>
    <submittedName>
        <fullName evidence="1">Uncharacterized protein</fullName>
    </submittedName>
</protein>
<keyword evidence="2" id="KW-1185">Reference proteome</keyword>
<dbReference type="Proteomes" id="UP000819052">
    <property type="component" value="Unassembled WGS sequence"/>
</dbReference>
<sequence>MRQDPNACCPLHAVPLREGCVIISFGTYSFGDAFIQAQRHFFPKAGFFAWQSYAMQAENKIVCPVQYCSACRRAQLLWEKENSSVTWLPPTLEDAERTIHDHFGIERSVHSVPAEIHDLLRANKLLAAVKLLQQANPGVEIPRLRSHLRYLGYSAELEQALQAIRTSGPHLAYADER</sequence>
<name>A0ABX0M050_9BURK</name>
<reference evidence="1 2" key="1">
    <citation type="submission" date="2019-09" db="EMBL/GenBank/DDBJ databases">
        <title>Taxonomy of Antarctic Massilia spp.: description of Massilia rubra sp. nov., Massilia aquatica sp. nov., Massilia mucilaginosa sp. nov., Massilia frigida sp. nov. isolated from streams, lakes and regoliths.</title>
        <authorList>
            <person name="Holochova P."/>
            <person name="Sedlacek I."/>
            <person name="Kralova S."/>
            <person name="Maslanova I."/>
            <person name="Busse H.-J."/>
            <person name="Stankova E."/>
            <person name="Vrbovska V."/>
            <person name="Kovarovic V."/>
            <person name="Bartak M."/>
            <person name="Svec P."/>
            <person name="Pantucek R."/>
        </authorList>
    </citation>
    <scope>NUCLEOTIDE SEQUENCE [LARGE SCALE GENOMIC DNA]</scope>
    <source>
        <strain evidence="1 2">CCM 8693</strain>
    </source>
</reference>
<evidence type="ECO:0000313" key="2">
    <source>
        <dbReference type="Proteomes" id="UP000819052"/>
    </source>
</evidence>
<gene>
    <name evidence="1" type="ORF">F1609_10145</name>
</gene>
<dbReference type="EMBL" id="VVIW01000004">
    <property type="protein sequence ID" value="NHZ40514.1"/>
    <property type="molecule type" value="Genomic_DNA"/>
</dbReference>
<proteinExistence type="predicted"/>
<accession>A0ABX0M050</accession>
<dbReference type="RefSeq" id="WP_167076319.1">
    <property type="nucleotide sequence ID" value="NZ_VVIW01000004.1"/>
</dbReference>